<name>A0AC34G4N3_9BILA</name>
<sequence>MSQSFNLCHSTVIQESIRAFQPQGKVKSSDYQALGNNIIKELSKHGSNNELRHIVVSPNLDMNTKYFPSCPLGNCKVFHESDKEISVFYSANQPSDSALEINLEFFTPANLNLIEKFIYEKSNEEYLDTIRQYLSSKNLSLTNSDRFMSEVWIRQWSALGDCPLETSVTTSGESENYPFLPYYWRNWGKAYDCENFRIYVFP</sequence>
<accession>A0AC34G4N3</accession>
<evidence type="ECO:0000313" key="2">
    <source>
        <dbReference type="WBParaSite" id="ES5_v2.g24431.t1"/>
    </source>
</evidence>
<dbReference type="Proteomes" id="UP000887579">
    <property type="component" value="Unplaced"/>
</dbReference>
<organism evidence="1 2">
    <name type="scientific">Panagrolaimus sp. ES5</name>
    <dbReference type="NCBI Taxonomy" id="591445"/>
    <lineage>
        <taxon>Eukaryota</taxon>
        <taxon>Metazoa</taxon>
        <taxon>Ecdysozoa</taxon>
        <taxon>Nematoda</taxon>
        <taxon>Chromadorea</taxon>
        <taxon>Rhabditida</taxon>
        <taxon>Tylenchina</taxon>
        <taxon>Panagrolaimomorpha</taxon>
        <taxon>Panagrolaimoidea</taxon>
        <taxon>Panagrolaimidae</taxon>
        <taxon>Panagrolaimus</taxon>
    </lineage>
</organism>
<evidence type="ECO:0000313" key="1">
    <source>
        <dbReference type="Proteomes" id="UP000887579"/>
    </source>
</evidence>
<protein>
    <submittedName>
        <fullName evidence="2">Uncharacterized protein</fullName>
    </submittedName>
</protein>
<proteinExistence type="predicted"/>
<dbReference type="WBParaSite" id="ES5_v2.g24431.t1">
    <property type="protein sequence ID" value="ES5_v2.g24431.t1"/>
    <property type="gene ID" value="ES5_v2.g24431"/>
</dbReference>
<reference evidence="2" key="1">
    <citation type="submission" date="2022-11" db="UniProtKB">
        <authorList>
            <consortium name="WormBaseParasite"/>
        </authorList>
    </citation>
    <scope>IDENTIFICATION</scope>
</reference>